<proteinExistence type="predicted"/>
<sequence length="294" mass="32464">MTPDRLPPPSRRLPRGHWLADVPEHPVGLSLRRLRLRHGVAPETVLQRSTLSPAELSEIEEGRQWPPRALVEAYFRIDRHHLVVDELDRRWREDPRRRPQELVASPHARLAVQVPRRPAPVKPWPDPSGFTAVREFGAGLRQLREASGYSLALVAERASAMWGPAAAASRSTFGNVCTMPTLPRWEYARQLVVVCGAGDGYLAEWSRAWQRLAHAPEPVAPATVDPAGAEDEPEEVGDPPPARAAPVSLLERVVRIRVVTIILSVVVLIAVILLVGILIGVMAAAPPVWLRPPS</sequence>
<keyword evidence="4" id="KW-1185">Reference proteome</keyword>
<comment type="caution">
    <text evidence="3">The sequence shown here is derived from an EMBL/GenBank/DDBJ whole genome shotgun (WGS) entry which is preliminary data.</text>
</comment>
<evidence type="ECO:0000256" key="2">
    <source>
        <dbReference type="SAM" id="Phobius"/>
    </source>
</evidence>
<keyword evidence="2" id="KW-1133">Transmembrane helix</keyword>
<keyword evidence="2" id="KW-0812">Transmembrane</keyword>
<name>A0ABP7SDN0_9PSEU</name>
<protein>
    <recommendedName>
        <fullName evidence="5">Helix-turn-helix domain-containing protein</fullName>
    </recommendedName>
</protein>
<feature type="region of interest" description="Disordered" evidence="1">
    <location>
        <begin position="220"/>
        <end position="241"/>
    </location>
</feature>
<feature type="transmembrane region" description="Helical" evidence="2">
    <location>
        <begin position="258"/>
        <end position="285"/>
    </location>
</feature>
<evidence type="ECO:0008006" key="5">
    <source>
        <dbReference type="Google" id="ProtNLM"/>
    </source>
</evidence>
<evidence type="ECO:0000313" key="3">
    <source>
        <dbReference type="EMBL" id="GAA4010161.1"/>
    </source>
</evidence>
<reference evidence="4" key="1">
    <citation type="journal article" date="2019" name="Int. J. Syst. Evol. Microbiol.">
        <title>The Global Catalogue of Microorganisms (GCM) 10K type strain sequencing project: providing services to taxonomists for standard genome sequencing and annotation.</title>
        <authorList>
            <consortium name="The Broad Institute Genomics Platform"/>
            <consortium name="The Broad Institute Genome Sequencing Center for Infectious Disease"/>
            <person name="Wu L."/>
            <person name="Ma J."/>
        </authorList>
    </citation>
    <scope>NUCLEOTIDE SEQUENCE [LARGE SCALE GENOMIC DNA]</scope>
    <source>
        <strain evidence="4">JCM 17342</strain>
    </source>
</reference>
<dbReference type="EMBL" id="BAABAL010000012">
    <property type="protein sequence ID" value="GAA4010161.1"/>
    <property type="molecule type" value="Genomic_DNA"/>
</dbReference>
<gene>
    <name evidence="3" type="ORF">GCM10022247_35400</name>
</gene>
<dbReference type="Pfam" id="PF13560">
    <property type="entry name" value="HTH_31"/>
    <property type="match status" value="1"/>
</dbReference>
<dbReference type="Proteomes" id="UP001501747">
    <property type="component" value="Unassembled WGS sequence"/>
</dbReference>
<feature type="compositionally biased region" description="Acidic residues" evidence="1">
    <location>
        <begin position="228"/>
        <end position="237"/>
    </location>
</feature>
<evidence type="ECO:0000256" key="1">
    <source>
        <dbReference type="SAM" id="MobiDB-lite"/>
    </source>
</evidence>
<accession>A0ABP7SDN0</accession>
<keyword evidence="2" id="KW-0472">Membrane</keyword>
<organism evidence="3 4">
    <name type="scientific">Allokutzneria multivorans</name>
    <dbReference type="NCBI Taxonomy" id="1142134"/>
    <lineage>
        <taxon>Bacteria</taxon>
        <taxon>Bacillati</taxon>
        <taxon>Actinomycetota</taxon>
        <taxon>Actinomycetes</taxon>
        <taxon>Pseudonocardiales</taxon>
        <taxon>Pseudonocardiaceae</taxon>
        <taxon>Allokutzneria</taxon>
    </lineage>
</organism>
<evidence type="ECO:0000313" key="4">
    <source>
        <dbReference type="Proteomes" id="UP001501747"/>
    </source>
</evidence>